<evidence type="ECO:0000313" key="2">
    <source>
        <dbReference type="Proteomes" id="UP000242705"/>
    </source>
</evidence>
<name>A0A2T2WMH1_SULTH</name>
<protein>
    <submittedName>
        <fullName evidence="1">Uncharacterized protein</fullName>
    </submittedName>
</protein>
<accession>A0A2T2WMH1</accession>
<dbReference type="EMBL" id="PXYX01000070">
    <property type="protein sequence ID" value="PSR23416.1"/>
    <property type="molecule type" value="Genomic_DNA"/>
</dbReference>
<dbReference type="Proteomes" id="UP000242705">
    <property type="component" value="Unassembled WGS sequence"/>
</dbReference>
<gene>
    <name evidence="1" type="ORF">C7B47_15885</name>
</gene>
<comment type="caution">
    <text evidence="1">The sequence shown here is derived from an EMBL/GenBank/DDBJ whole genome shotgun (WGS) entry which is preliminary data.</text>
</comment>
<evidence type="ECO:0000313" key="1">
    <source>
        <dbReference type="EMBL" id="PSR23416.1"/>
    </source>
</evidence>
<sequence length="257" mass="29561">MSRILTRQSHRNTAFMLHFSWSQRKTVGRRAINLSVVTRHLMIAHYYARLVHRQKPLWFRVVDRTDSALIVQPLHTADRFPAPLLPVSVGARVRGWLMAPQRLPTSYARPATLHVVWQVPSSERQLVQRWLTRRLPGLTVGSLTRVPGSALVLTVYGPSTLRHTLAYHPRYQQELQALFIRHITSPEEVVVRSGSRPVPHLRRIIRRIAQAEAVVVSSPFVFLGFPTHTSRAQRVQAIQRVQAVFPEFFAFPYSIPR</sequence>
<organism evidence="1 2">
    <name type="scientific">Sulfobacillus thermosulfidooxidans</name>
    <dbReference type="NCBI Taxonomy" id="28034"/>
    <lineage>
        <taxon>Bacteria</taxon>
        <taxon>Bacillati</taxon>
        <taxon>Bacillota</taxon>
        <taxon>Clostridia</taxon>
        <taxon>Eubacteriales</taxon>
        <taxon>Clostridiales Family XVII. Incertae Sedis</taxon>
        <taxon>Sulfobacillus</taxon>
    </lineage>
</organism>
<dbReference type="AlphaFoldDB" id="A0A2T2WMH1"/>
<reference evidence="1 2" key="1">
    <citation type="journal article" date="2014" name="BMC Genomics">
        <title>Comparison of environmental and isolate Sulfobacillus genomes reveals diverse carbon, sulfur, nitrogen, and hydrogen metabolisms.</title>
        <authorList>
            <person name="Justice N.B."/>
            <person name="Norman A."/>
            <person name="Brown C.T."/>
            <person name="Singh A."/>
            <person name="Thomas B.C."/>
            <person name="Banfield J.F."/>
        </authorList>
    </citation>
    <scope>NUCLEOTIDE SEQUENCE [LARGE SCALE GENOMIC DNA]</scope>
    <source>
        <strain evidence="1">AMDSBA5</strain>
    </source>
</reference>
<proteinExistence type="predicted"/>